<protein>
    <submittedName>
        <fullName evidence="2">Uncharacterized protein</fullName>
    </submittedName>
</protein>
<dbReference type="Proteomes" id="UP000652681">
    <property type="component" value="Unassembled WGS sequence"/>
</dbReference>
<evidence type="ECO:0000313" key="3">
    <source>
        <dbReference type="Proteomes" id="UP000652681"/>
    </source>
</evidence>
<dbReference type="RefSeq" id="WP_163489989.1">
    <property type="nucleotide sequence ID" value="NZ_JACVEL010000013.1"/>
</dbReference>
<dbReference type="EMBL" id="JACVEL010000013">
    <property type="protein sequence ID" value="MBC9813672.1"/>
    <property type="molecule type" value="Genomic_DNA"/>
</dbReference>
<feature type="transmembrane region" description="Helical" evidence="1">
    <location>
        <begin position="77"/>
        <end position="97"/>
    </location>
</feature>
<feature type="transmembrane region" description="Helical" evidence="1">
    <location>
        <begin position="117"/>
        <end position="136"/>
    </location>
</feature>
<organism evidence="2 3">
    <name type="scientific">Taishania pollutisoli</name>
    <dbReference type="NCBI Taxonomy" id="2766479"/>
    <lineage>
        <taxon>Bacteria</taxon>
        <taxon>Pseudomonadati</taxon>
        <taxon>Bacteroidota</taxon>
        <taxon>Flavobacteriia</taxon>
        <taxon>Flavobacteriales</taxon>
        <taxon>Crocinitomicaceae</taxon>
        <taxon>Taishania</taxon>
    </lineage>
</organism>
<feature type="transmembrane region" description="Helical" evidence="1">
    <location>
        <begin position="50"/>
        <end position="70"/>
    </location>
</feature>
<reference evidence="2" key="1">
    <citation type="submission" date="2020-09" db="EMBL/GenBank/DDBJ databases">
        <title>Taishania pollutisoli gen. nov., sp. nov., Isolated from Tetrabromobisphenol A-Contaminated Soil.</title>
        <authorList>
            <person name="Chen Q."/>
        </authorList>
    </citation>
    <scope>NUCLEOTIDE SEQUENCE</scope>
    <source>
        <strain evidence="2">CZZ-1</strain>
    </source>
</reference>
<keyword evidence="1" id="KW-0812">Transmembrane</keyword>
<accession>A0A8J6TTU3</accession>
<keyword evidence="1" id="KW-1133">Transmembrane helix</keyword>
<keyword evidence="3" id="KW-1185">Reference proteome</keyword>
<name>A0A8J6TTU3_9FLAO</name>
<proteinExistence type="predicted"/>
<dbReference type="AlphaFoldDB" id="A0A8J6TTU3"/>
<feature type="transmembrane region" description="Helical" evidence="1">
    <location>
        <begin position="7"/>
        <end position="25"/>
    </location>
</feature>
<comment type="caution">
    <text evidence="2">The sequence shown here is derived from an EMBL/GenBank/DDBJ whole genome shotgun (WGS) entry which is preliminary data.</text>
</comment>
<sequence>MAKKLEIIHGLIWLAFLVYMFNLFVPDYKHTYYYIDANGVYQYTYGTQNFHLKFILLVTTAIPLLIMTFVKHTQFSRFASLVFPVLMCTFIYLNGFATSEDSYFFYERNDFAGYTPYAGYYIGCSCALLFLVTAILKSTVPVTKKYSVSKEIIDDFK</sequence>
<keyword evidence="1" id="KW-0472">Membrane</keyword>
<gene>
    <name evidence="2" type="ORF">H9Y05_14445</name>
</gene>
<evidence type="ECO:0000256" key="1">
    <source>
        <dbReference type="SAM" id="Phobius"/>
    </source>
</evidence>
<evidence type="ECO:0000313" key="2">
    <source>
        <dbReference type="EMBL" id="MBC9813672.1"/>
    </source>
</evidence>